<dbReference type="Pfam" id="PF19081">
    <property type="entry name" value="Ig_7"/>
    <property type="match status" value="2"/>
</dbReference>
<dbReference type="InterPro" id="IPR015500">
    <property type="entry name" value="Peptidase_S8_subtilisin-rel"/>
</dbReference>
<keyword evidence="2 5" id="KW-0645">Protease</keyword>
<dbReference type="SUPFAM" id="SSF49299">
    <property type="entry name" value="PKD domain"/>
    <property type="match status" value="2"/>
</dbReference>
<dbReference type="EMBL" id="SMLW01000371">
    <property type="protein sequence ID" value="MTI24141.1"/>
    <property type="molecule type" value="Genomic_DNA"/>
</dbReference>
<dbReference type="InterPro" id="IPR022409">
    <property type="entry name" value="PKD/Chitinase_dom"/>
</dbReference>
<dbReference type="Pfam" id="PF00082">
    <property type="entry name" value="Peptidase_S8"/>
    <property type="match status" value="1"/>
</dbReference>
<dbReference type="InterPro" id="IPR000601">
    <property type="entry name" value="PKD_dom"/>
</dbReference>
<dbReference type="InterPro" id="IPR026444">
    <property type="entry name" value="Secre_tail"/>
</dbReference>
<evidence type="ECO:0000259" key="6">
    <source>
        <dbReference type="PROSITE" id="PS50093"/>
    </source>
</evidence>
<dbReference type="PROSITE" id="PS50093">
    <property type="entry name" value="PKD"/>
    <property type="match status" value="1"/>
</dbReference>
<dbReference type="InterPro" id="IPR013783">
    <property type="entry name" value="Ig-like_fold"/>
</dbReference>
<dbReference type="NCBIfam" id="TIGR04183">
    <property type="entry name" value="Por_Secre_tail"/>
    <property type="match status" value="1"/>
</dbReference>
<dbReference type="SUPFAM" id="SSF52743">
    <property type="entry name" value="Subtilisin-like"/>
    <property type="match status" value="1"/>
</dbReference>
<dbReference type="InterPro" id="IPR036852">
    <property type="entry name" value="Peptidase_S8/S53_dom_sf"/>
</dbReference>
<evidence type="ECO:0000256" key="3">
    <source>
        <dbReference type="ARBA" id="ARBA00022801"/>
    </source>
</evidence>
<keyword evidence="4 5" id="KW-0720">Serine protease</keyword>
<evidence type="ECO:0000256" key="5">
    <source>
        <dbReference type="PROSITE-ProRule" id="PRU01240"/>
    </source>
</evidence>
<dbReference type="Gene3D" id="3.40.50.200">
    <property type="entry name" value="Peptidase S8/S53 domain"/>
    <property type="match status" value="1"/>
</dbReference>
<sequence>SARGGAASLKSLPVFNNIRLANIEQALPYIKDVSTTARTGEKPHPLANIYRLTIAPDQKVIDVINDLLTYEEVLYAEPYFDHKPLLVPNDPEAKPSVGRQTYLNVINAYDAWTIEQGDTTVVIAVLDTGTELNHEDIKDNISYNYDDPINGVDDDGDGLIDNFQGWDIANNDNIPESDTDEHGLLVGGLSSATTNNEIGMAGTGYKSRMMPIKIFLSGFNSFSRGYEAIALAADLGCQVINLSWGSPNSYSQFGQDIINYAVLEKNAAVVAAAGNTNDFLDFYPASYDNVISVGATTIFDEKPAWSTYSHNIDIVAPGQDIYTTRKGNAYGFSLGTSLSAPLVAGTLALLRARFPDLTAQQIMERVRVTADDIYDKPANQPFAGQMGKGRLNMLNALTDNISPSVRITSFNYDNGSGRYAFYGDTLTITTELTNYLAKTSASATATLSSTSPYVTILDGTFPLGSIQTLGTKTNTSSPFMVLLQDDLPPDEDIYFRVDFNDGAYEDFQYFKIKSSPDYITLNTGNLGITVGSNGNLGYNKDGRASGIGITFKGNKILDNIGMISALNATTVADNAPIYLVVHDRSKDFTAQQNIKFYNNSNADQDARNVFFHSSANLDIIVEQKTLAWEASEANNFKILEYRITNTGTNTLTDLHTAIFADWNLNSKDFNKAGWDASHNLGYVHDPASDTLYAGLALLTDQGPIYYAINNKNFNGNLADISTTISDSKRYSLVSQGVGDISAGDVNNGNDVSHVLGGTIPNLDANSSEKVAIAVVAGNSLTELQNSVSEAQLKYEEYLNTPPLLYTAYTCPGTPATINPPQGDIYEFYSDVNLTNLLTTGSSYTTPVINASQTYYAVNKDKAYDGDLVRVTAAPKPVNTNFSISSSPLLLDETGKTTVSMVDNSRDAVAWHWDFGNGFTASVKNPIMNYPETGTYTIKLTATNDLGCVEMASKTLEVAYRSNKPNISDQKICKGENVNLSATNATELKVYDDALLSHEIFSGTSFSTGSIYKDTVFYVTSVDSLYESNARKVSINVSDVKAGFTYSIDTLDLSQKNLLNFTSQSENEALYYWLIDNSLAKVGGDLSFDYSEHSAFEVMLIAEDANSCLDSLTEVIMPTESPSPASQEYDICIGGSVTISPENGQVFYFYSDSTLKVLQHKGSSIKLDQVLADTSIYITNIDSLQESLAAEIKINVNELEAKFSAVYILDGGSAAITNESTGATSYVWVIEGDTVSTEPVPNIKVNETGDYKLELYITNDNGCQDSVSHIVRLEIVNSINDAIASQIKLYPNPTSGRINISNREDAEIEVLTTSGQLLIKVPVNENHINLEDFPDGTYLIKVQTKGSTFYRKVVKR</sequence>
<dbReference type="SMART" id="SM00089">
    <property type="entry name" value="PKD"/>
    <property type="match status" value="2"/>
</dbReference>
<evidence type="ECO:0000256" key="4">
    <source>
        <dbReference type="ARBA" id="ARBA00022825"/>
    </source>
</evidence>
<dbReference type="InterPro" id="IPR051048">
    <property type="entry name" value="Peptidase_S8/S53_subtilisin"/>
</dbReference>
<evidence type="ECO:0000256" key="1">
    <source>
        <dbReference type="ARBA" id="ARBA00011073"/>
    </source>
</evidence>
<evidence type="ECO:0000313" key="8">
    <source>
        <dbReference type="Proteomes" id="UP000798808"/>
    </source>
</evidence>
<dbReference type="InterPro" id="IPR044023">
    <property type="entry name" value="Ig_7"/>
</dbReference>
<dbReference type="PANTHER" id="PTHR43399:SF4">
    <property type="entry name" value="CELL WALL-ASSOCIATED PROTEASE"/>
    <property type="match status" value="1"/>
</dbReference>
<dbReference type="RefSeq" id="WP_155169813.1">
    <property type="nucleotide sequence ID" value="NZ_SMLW01000371.1"/>
</dbReference>
<protein>
    <submittedName>
        <fullName evidence="7">T9SS type A sorting domain-containing protein</fullName>
    </submittedName>
</protein>
<proteinExistence type="inferred from homology"/>
<feature type="active site" description="Charge relay system" evidence="5">
    <location>
        <position position="127"/>
    </location>
</feature>
<feature type="domain" description="PKD" evidence="6">
    <location>
        <begin position="902"/>
        <end position="957"/>
    </location>
</feature>
<dbReference type="InterPro" id="IPR000209">
    <property type="entry name" value="Peptidase_S8/S53_dom"/>
</dbReference>
<evidence type="ECO:0000313" key="7">
    <source>
        <dbReference type="EMBL" id="MTI24141.1"/>
    </source>
</evidence>
<name>A0ABW9RJK6_9BACT</name>
<dbReference type="PROSITE" id="PS51892">
    <property type="entry name" value="SUBTILASE"/>
    <property type="match status" value="1"/>
</dbReference>
<dbReference type="Gene3D" id="2.60.40.10">
    <property type="entry name" value="Immunoglobulins"/>
    <property type="match status" value="2"/>
</dbReference>
<dbReference type="PANTHER" id="PTHR43399">
    <property type="entry name" value="SUBTILISIN-RELATED"/>
    <property type="match status" value="1"/>
</dbReference>
<organism evidence="7 8">
    <name type="scientific">Fulvivirga kasyanovii</name>
    <dbReference type="NCBI Taxonomy" id="396812"/>
    <lineage>
        <taxon>Bacteria</taxon>
        <taxon>Pseudomonadati</taxon>
        <taxon>Bacteroidota</taxon>
        <taxon>Cytophagia</taxon>
        <taxon>Cytophagales</taxon>
        <taxon>Fulvivirgaceae</taxon>
        <taxon>Fulvivirga</taxon>
    </lineage>
</organism>
<dbReference type="Pfam" id="PF18911">
    <property type="entry name" value="PKD_4"/>
    <property type="match status" value="1"/>
</dbReference>
<dbReference type="InterPro" id="IPR023828">
    <property type="entry name" value="Peptidase_S8_Ser-AS"/>
</dbReference>
<dbReference type="Pfam" id="PF18962">
    <property type="entry name" value="Por_Secre_tail"/>
    <property type="match status" value="1"/>
</dbReference>
<feature type="non-terminal residue" evidence="7">
    <location>
        <position position="1"/>
    </location>
</feature>
<keyword evidence="8" id="KW-1185">Reference proteome</keyword>
<comment type="similarity">
    <text evidence="1 5">Belongs to the peptidase S8 family.</text>
</comment>
<accession>A0ABW9RJK6</accession>
<dbReference type="CDD" id="cd00146">
    <property type="entry name" value="PKD"/>
    <property type="match status" value="1"/>
</dbReference>
<dbReference type="PRINTS" id="PR00723">
    <property type="entry name" value="SUBTILISIN"/>
</dbReference>
<dbReference type="InterPro" id="IPR035986">
    <property type="entry name" value="PKD_dom_sf"/>
</dbReference>
<dbReference type="Proteomes" id="UP000798808">
    <property type="component" value="Unassembled WGS sequence"/>
</dbReference>
<dbReference type="PROSITE" id="PS00138">
    <property type="entry name" value="SUBTILASE_SER"/>
    <property type="match status" value="1"/>
</dbReference>
<keyword evidence="3 5" id="KW-0378">Hydrolase</keyword>
<reference evidence="7 8" key="1">
    <citation type="submission" date="2019-02" db="EMBL/GenBank/DDBJ databases">
        <authorList>
            <person name="Goldberg S.R."/>
            <person name="Haltli B.A."/>
            <person name="Correa H."/>
            <person name="Russell K.G."/>
        </authorList>
    </citation>
    <scope>NUCLEOTIDE SEQUENCE [LARGE SCALE GENOMIC DNA]</scope>
    <source>
        <strain evidence="7 8">JCM 16186</strain>
    </source>
</reference>
<feature type="active site" description="Charge relay system" evidence="5">
    <location>
        <position position="337"/>
    </location>
</feature>
<gene>
    <name evidence="7" type="ORF">E1163_04200</name>
</gene>
<feature type="active site" description="Charge relay system" evidence="5">
    <location>
        <position position="182"/>
    </location>
</feature>
<evidence type="ECO:0000256" key="2">
    <source>
        <dbReference type="ARBA" id="ARBA00022670"/>
    </source>
</evidence>
<comment type="caution">
    <text evidence="7">The sequence shown here is derived from an EMBL/GenBank/DDBJ whole genome shotgun (WGS) entry which is preliminary data.</text>
</comment>